<dbReference type="AlphaFoldDB" id="A0A0H5SGX3"/>
<reference evidence="3 4" key="1">
    <citation type="submission" date="2015-06" db="EMBL/GenBank/DDBJ databases">
        <authorList>
            <person name="Wibberg Daniel"/>
        </authorList>
    </citation>
    <scope>NUCLEOTIDE SEQUENCE [LARGE SCALE GENOMIC DNA]</scope>
    <source>
        <strain evidence="3 4">T3/55T</strain>
    </source>
</reference>
<evidence type="ECO:0000313" key="4">
    <source>
        <dbReference type="Proteomes" id="UP000236497"/>
    </source>
</evidence>
<keyword evidence="1" id="KW-0472">Membrane</keyword>
<organism evidence="3 4">
    <name type="scientific">Herbinix hemicellulosilytica</name>
    <dbReference type="NCBI Taxonomy" id="1564487"/>
    <lineage>
        <taxon>Bacteria</taxon>
        <taxon>Bacillati</taxon>
        <taxon>Bacillota</taxon>
        <taxon>Clostridia</taxon>
        <taxon>Lachnospirales</taxon>
        <taxon>Lachnospiraceae</taxon>
        <taxon>Herbinix</taxon>
    </lineage>
</organism>
<evidence type="ECO:0000256" key="1">
    <source>
        <dbReference type="SAM" id="Phobius"/>
    </source>
</evidence>
<evidence type="ECO:0000313" key="3">
    <source>
        <dbReference type="EMBL" id="CRZ34031.1"/>
    </source>
</evidence>
<gene>
    <name evidence="3" type="ORF">HHT355_0828</name>
</gene>
<accession>A0A0H5SGX3</accession>
<evidence type="ECO:0000259" key="2">
    <source>
        <dbReference type="Pfam" id="PF10080"/>
    </source>
</evidence>
<name>A0A0H5SGX3_HERHM</name>
<dbReference type="OrthoDB" id="9792533at2"/>
<feature type="transmembrane region" description="Helical" evidence="1">
    <location>
        <begin position="18"/>
        <end position="37"/>
    </location>
</feature>
<dbReference type="Pfam" id="PF10080">
    <property type="entry name" value="FtrD-like"/>
    <property type="match status" value="1"/>
</dbReference>
<dbReference type="Proteomes" id="UP000236497">
    <property type="component" value="Unassembled WGS sequence"/>
</dbReference>
<keyword evidence="4" id="KW-1185">Reference proteome</keyword>
<protein>
    <recommendedName>
        <fullName evidence="2">Membrane iron-sulfur containing protein FtrD-like domain-containing protein</fullName>
    </recommendedName>
</protein>
<keyword evidence="1" id="KW-1133">Transmembrane helix</keyword>
<proteinExistence type="predicted"/>
<dbReference type="EMBL" id="CVTD020000010">
    <property type="protein sequence ID" value="CRZ34031.1"/>
    <property type="molecule type" value="Genomic_DNA"/>
</dbReference>
<sequence>MGKSKLSVKNVHKTKKTVFVAAGIIAVVITGFIFTKFNSKGNVQEDLIILKSEISDNVKFYPYKSGKTNMEVMAVRASDGTIRTAFNTCQICYDSGRGYYKQEGDKLVCQNCGNRFSLDQLEKLKGGCNPVPITKEYKTEDDEVIVISQAFMDANKGLFGNWKKQ</sequence>
<dbReference type="RefSeq" id="WP_103202152.1">
    <property type="nucleotide sequence ID" value="NZ_CVTD020000010.1"/>
</dbReference>
<feature type="domain" description="Membrane iron-sulfur containing protein FtrD-like" evidence="2">
    <location>
        <begin position="56"/>
        <end position="159"/>
    </location>
</feature>
<keyword evidence="1" id="KW-0812">Transmembrane</keyword>
<dbReference type="InterPro" id="IPR018758">
    <property type="entry name" value="FtrD-like"/>
</dbReference>